<sequence>MCRDQVLESRGMGGDTPRDSTRLGAARVLRPLKSDRVYECPMNTSCPETTSRLVHRLLDGSAAGVRDSSICSKTESRNMYVPSMERVVKFGKSAGHTALTNIASAASRPQRLSTGQPGTSPDIAAPRRALELLVQYAEREGRPERRNLAPRIAVQPSYRE</sequence>
<dbReference type="AlphaFoldDB" id="A0AAD7CQV4"/>
<dbReference type="EMBL" id="JARKIE010000288">
    <property type="protein sequence ID" value="KAJ7657535.1"/>
    <property type="molecule type" value="Genomic_DNA"/>
</dbReference>
<feature type="region of interest" description="Disordered" evidence="1">
    <location>
        <begin position="105"/>
        <end position="126"/>
    </location>
</feature>
<organism evidence="2 3">
    <name type="scientific">Mycena rosella</name>
    <name type="common">Pink bonnet</name>
    <name type="synonym">Agaricus rosellus</name>
    <dbReference type="NCBI Taxonomy" id="1033263"/>
    <lineage>
        <taxon>Eukaryota</taxon>
        <taxon>Fungi</taxon>
        <taxon>Dikarya</taxon>
        <taxon>Basidiomycota</taxon>
        <taxon>Agaricomycotina</taxon>
        <taxon>Agaricomycetes</taxon>
        <taxon>Agaricomycetidae</taxon>
        <taxon>Agaricales</taxon>
        <taxon>Marasmiineae</taxon>
        <taxon>Mycenaceae</taxon>
        <taxon>Mycena</taxon>
    </lineage>
</organism>
<evidence type="ECO:0000313" key="2">
    <source>
        <dbReference type="EMBL" id="KAJ7657535.1"/>
    </source>
</evidence>
<name>A0AAD7CQV4_MYCRO</name>
<evidence type="ECO:0000256" key="1">
    <source>
        <dbReference type="SAM" id="MobiDB-lite"/>
    </source>
</evidence>
<keyword evidence="3" id="KW-1185">Reference proteome</keyword>
<comment type="caution">
    <text evidence="2">The sequence shown here is derived from an EMBL/GenBank/DDBJ whole genome shotgun (WGS) entry which is preliminary data.</text>
</comment>
<feature type="region of interest" description="Disordered" evidence="1">
    <location>
        <begin position="140"/>
        <end position="160"/>
    </location>
</feature>
<feature type="compositionally biased region" description="Polar residues" evidence="1">
    <location>
        <begin position="110"/>
        <end position="119"/>
    </location>
</feature>
<dbReference type="Proteomes" id="UP001221757">
    <property type="component" value="Unassembled WGS sequence"/>
</dbReference>
<reference evidence="2" key="1">
    <citation type="submission" date="2023-03" db="EMBL/GenBank/DDBJ databases">
        <title>Massive genome expansion in bonnet fungi (Mycena s.s.) driven by repeated elements and novel gene families across ecological guilds.</title>
        <authorList>
            <consortium name="Lawrence Berkeley National Laboratory"/>
            <person name="Harder C.B."/>
            <person name="Miyauchi S."/>
            <person name="Viragh M."/>
            <person name="Kuo A."/>
            <person name="Thoen E."/>
            <person name="Andreopoulos B."/>
            <person name="Lu D."/>
            <person name="Skrede I."/>
            <person name="Drula E."/>
            <person name="Henrissat B."/>
            <person name="Morin E."/>
            <person name="Kohler A."/>
            <person name="Barry K."/>
            <person name="LaButti K."/>
            <person name="Morin E."/>
            <person name="Salamov A."/>
            <person name="Lipzen A."/>
            <person name="Mereny Z."/>
            <person name="Hegedus B."/>
            <person name="Baldrian P."/>
            <person name="Stursova M."/>
            <person name="Weitz H."/>
            <person name="Taylor A."/>
            <person name="Grigoriev I.V."/>
            <person name="Nagy L.G."/>
            <person name="Martin F."/>
            <person name="Kauserud H."/>
        </authorList>
    </citation>
    <scope>NUCLEOTIDE SEQUENCE</scope>
    <source>
        <strain evidence="2">CBHHK067</strain>
    </source>
</reference>
<evidence type="ECO:0000313" key="3">
    <source>
        <dbReference type="Proteomes" id="UP001221757"/>
    </source>
</evidence>
<accession>A0AAD7CQV4</accession>
<gene>
    <name evidence="2" type="ORF">B0H17DRAFT_1145851</name>
</gene>
<protein>
    <submittedName>
        <fullName evidence="2">Uncharacterized protein</fullName>
    </submittedName>
</protein>
<feature type="region of interest" description="Disordered" evidence="1">
    <location>
        <begin position="1"/>
        <end position="21"/>
    </location>
</feature>
<proteinExistence type="predicted"/>